<dbReference type="Proteomes" id="UP000299102">
    <property type="component" value="Unassembled WGS sequence"/>
</dbReference>
<name>A0A4C1YCX1_EUMVA</name>
<reference evidence="2 3" key="1">
    <citation type="journal article" date="2019" name="Commun. Biol.">
        <title>The bagworm genome reveals a unique fibroin gene that provides high tensile strength.</title>
        <authorList>
            <person name="Kono N."/>
            <person name="Nakamura H."/>
            <person name="Ohtoshi R."/>
            <person name="Tomita M."/>
            <person name="Numata K."/>
            <person name="Arakawa K."/>
        </authorList>
    </citation>
    <scope>NUCLEOTIDE SEQUENCE [LARGE SCALE GENOMIC DNA]</scope>
</reference>
<keyword evidence="3" id="KW-1185">Reference proteome</keyword>
<comment type="caution">
    <text evidence="2">The sequence shown here is derived from an EMBL/GenBank/DDBJ whole genome shotgun (WGS) entry which is preliminary data.</text>
</comment>
<dbReference type="AlphaFoldDB" id="A0A4C1YCX1"/>
<protein>
    <submittedName>
        <fullName evidence="2">Uncharacterized protein</fullName>
    </submittedName>
</protein>
<dbReference type="OrthoDB" id="6332846at2759"/>
<evidence type="ECO:0000313" key="2">
    <source>
        <dbReference type="EMBL" id="GBP73203.1"/>
    </source>
</evidence>
<evidence type="ECO:0000313" key="3">
    <source>
        <dbReference type="Proteomes" id="UP000299102"/>
    </source>
</evidence>
<organism evidence="2 3">
    <name type="scientific">Eumeta variegata</name>
    <name type="common">Bagworm moth</name>
    <name type="synonym">Eumeta japonica</name>
    <dbReference type="NCBI Taxonomy" id="151549"/>
    <lineage>
        <taxon>Eukaryota</taxon>
        <taxon>Metazoa</taxon>
        <taxon>Ecdysozoa</taxon>
        <taxon>Arthropoda</taxon>
        <taxon>Hexapoda</taxon>
        <taxon>Insecta</taxon>
        <taxon>Pterygota</taxon>
        <taxon>Neoptera</taxon>
        <taxon>Endopterygota</taxon>
        <taxon>Lepidoptera</taxon>
        <taxon>Glossata</taxon>
        <taxon>Ditrysia</taxon>
        <taxon>Tineoidea</taxon>
        <taxon>Psychidae</taxon>
        <taxon>Oiketicinae</taxon>
        <taxon>Eumeta</taxon>
    </lineage>
</organism>
<proteinExistence type="predicted"/>
<feature type="compositionally biased region" description="Basic and acidic residues" evidence="1">
    <location>
        <begin position="1"/>
        <end position="11"/>
    </location>
</feature>
<gene>
    <name evidence="2" type="ORF">EVAR_54937_1</name>
</gene>
<sequence length="115" mass="12698">MREQMAPERSHPQASKRRTPKHMTNGLWPDLPYGFLGFSPGPRGFKRPPAKSSQSKIDDMLKNRNRKASSPHVLQDEMGGPTAQELETRLTLIGFSVNAGGVIFRSDLSPSTSPP</sequence>
<evidence type="ECO:0000256" key="1">
    <source>
        <dbReference type="SAM" id="MobiDB-lite"/>
    </source>
</evidence>
<feature type="region of interest" description="Disordered" evidence="1">
    <location>
        <begin position="1"/>
        <end position="26"/>
    </location>
</feature>
<dbReference type="EMBL" id="BGZK01001165">
    <property type="protein sequence ID" value="GBP73203.1"/>
    <property type="molecule type" value="Genomic_DNA"/>
</dbReference>
<accession>A0A4C1YCX1</accession>